<evidence type="ECO:0000256" key="1">
    <source>
        <dbReference type="ARBA" id="ARBA00001946"/>
    </source>
</evidence>
<dbReference type="InterPro" id="IPR023198">
    <property type="entry name" value="PGP-like_dom2"/>
</dbReference>
<evidence type="ECO:0000256" key="4">
    <source>
        <dbReference type="ARBA" id="ARBA00022842"/>
    </source>
</evidence>
<dbReference type="Proteomes" id="UP001476950">
    <property type="component" value="Unassembled WGS sequence"/>
</dbReference>
<dbReference type="InterPro" id="IPR051600">
    <property type="entry name" value="Beta-PGM-like"/>
</dbReference>
<reference evidence="5 6" key="1">
    <citation type="submission" date="2022-04" db="EMBL/GenBank/DDBJ databases">
        <title>Positive selection, recombination, and allopatry shape intraspecific diversity of widespread and dominant cyanobacteria.</title>
        <authorList>
            <person name="Wei J."/>
            <person name="Shu W."/>
            <person name="Hu C."/>
        </authorList>
    </citation>
    <scope>NUCLEOTIDE SEQUENCE [LARGE SCALE GENOMIC DNA]</scope>
    <source>
        <strain evidence="5 6">AS-A4</strain>
    </source>
</reference>
<name>A0ABV0KNL0_9CYAN</name>
<dbReference type="PRINTS" id="PR00413">
    <property type="entry name" value="HADHALOGNASE"/>
</dbReference>
<organism evidence="5 6">
    <name type="scientific">Stenomitos frigidus AS-A4</name>
    <dbReference type="NCBI Taxonomy" id="2933935"/>
    <lineage>
        <taxon>Bacteria</taxon>
        <taxon>Bacillati</taxon>
        <taxon>Cyanobacteriota</taxon>
        <taxon>Cyanophyceae</taxon>
        <taxon>Leptolyngbyales</taxon>
        <taxon>Leptolyngbyaceae</taxon>
        <taxon>Stenomitos</taxon>
    </lineage>
</organism>
<dbReference type="SFLD" id="SFLDS00003">
    <property type="entry name" value="Haloacid_Dehalogenase"/>
    <property type="match status" value="1"/>
</dbReference>
<dbReference type="InterPro" id="IPR023214">
    <property type="entry name" value="HAD_sf"/>
</dbReference>
<dbReference type="SFLD" id="SFLDG01129">
    <property type="entry name" value="C1.5:_HAD__Beta-PGM__Phosphata"/>
    <property type="match status" value="1"/>
</dbReference>
<sequence length="237" mass="26788">MLKAVLFDFNGIIINDEPLHEKLIDELLLEENLRPKPGEFRQFCLGRSDRACLIDLLQHRGRVITEEYASKLIVRKSTTYQSAIENLETLPIYPDLQDFIFKLRVAKVKMAIVSGALLAEIELVLKRAQLSDHFSVIIAADQRLPSKPEPNSYLLAVDRLNQADATLNLKPSECLAIEDTFAGIEAAKRARIPVVGVANTYPFHMLQRRANWTVDRLSDLEFDRVQRAYDSVAAKAG</sequence>
<dbReference type="PANTHER" id="PTHR46193:SF21">
    <property type="entry name" value="SLL1138 PROTEIN"/>
    <property type="match status" value="1"/>
</dbReference>
<dbReference type="CDD" id="cd07505">
    <property type="entry name" value="HAD_BPGM-like"/>
    <property type="match status" value="1"/>
</dbReference>
<gene>
    <name evidence="5" type="ORF">NDI38_20575</name>
</gene>
<comment type="cofactor">
    <cofactor evidence="1">
        <name>Mg(2+)</name>
        <dbReference type="ChEBI" id="CHEBI:18420"/>
    </cofactor>
</comment>
<dbReference type="InterPro" id="IPR036412">
    <property type="entry name" value="HAD-like_sf"/>
</dbReference>
<keyword evidence="3" id="KW-0479">Metal-binding</keyword>
<evidence type="ECO:0000313" key="6">
    <source>
        <dbReference type="Proteomes" id="UP001476950"/>
    </source>
</evidence>
<dbReference type="RefSeq" id="WP_190446782.1">
    <property type="nucleotide sequence ID" value="NZ_JAMPLM010000022.1"/>
</dbReference>
<dbReference type="SUPFAM" id="SSF56784">
    <property type="entry name" value="HAD-like"/>
    <property type="match status" value="1"/>
</dbReference>
<comment type="caution">
    <text evidence="5">The sequence shown here is derived from an EMBL/GenBank/DDBJ whole genome shotgun (WGS) entry which is preliminary data.</text>
</comment>
<dbReference type="Pfam" id="PF00702">
    <property type="entry name" value="Hydrolase"/>
    <property type="match status" value="1"/>
</dbReference>
<comment type="similarity">
    <text evidence="2">Belongs to the HAD-like hydrolase superfamily. CbbY/CbbZ/Gph/YieH family.</text>
</comment>
<proteinExistence type="inferred from homology"/>
<dbReference type="Gene3D" id="3.40.50.1000">
    <property type="entry name" value="HAD superfamily/HAD-like"/>
    <property type="match status" value="1"/>
</dbReference>
<dbReference type="NCBIfam" id="TIGR01549">
    <property type="entry name" value="HAD-SF-IA-v1"/>
    <property type="match status" value="1"/>
</dbReference>
<protein>
    <submittedName>
        <fullName evidence="5">HAD family phosphatase</fullName>
    </submittedName>
</protein>
<evidence type="ECO:0000256" key="2">
    <source>
        <dbReference type="ARBA" id="ARBA00006171"/>
    </source>
</evidence>
<keyword evidence="6" id="KW-1185">Reference proteome</keyword>
<evidence type="ECO:0000313" key="5">
    <source>
        <dbReference type="EMBL" id="MEP1060831.1"/>
    </source>
</evidence>
<keyword evidence="4" id="KW-0460">Magnesium</keyword>
<dbReference type="Gene3D" id="1.10.150.240">
    <property type="entry name" value="Putative phosphatase, domain 2"/>
    <property type="match status" value="1"/>
</dbReference>
<dbReference type="InterPro" id="IPR006439">
    <property type="entry name" value="HAD-SF_hydro_IA"/>
</dbReference>
<dbReference type="PANTHER" id="PTHR46193">
    <property type="entry name" value="6-PHOSPHOGLUCONATE PHOSPHATASE"/>
    <property type="match status" value="1"/>
</dbReference>
<accession>A0ABV0KNL0</accession>
<dbReference type="EMBL" id="JAMPLM010000022">
    <property type="protein sequence ID" value="MEP1060831.1"/>
    <property type="molecule type" value="Genomic_DNA"/>
</dbReference>
<evidence type="ECO:0000256" key="3">
    <source>
        <dbReference type="ARBA" id="ARBA00022723"/>
    </source>
</evidence>
<dbReference type="NCBIfam" id="TIGR01509">
    <property type="entry name" value="HAD-SF-IA-v3"/>
    <property type="match status" value="1"/>
</dbReference>